<dbReference type="EMBL" id="JAFMOF010000003">
    <property type="protein sequence ID" value="MBO0655028.1"/>
    <property type="molecule type" value="Genomic_DNA"/>
</dbReference>
<feature type="compositionally biased region" description="Low complexity" evidence="1">
    <location>
        <begin position="59"/>
        <end position="79"/>
    </location>
</feature>
<proteinExistence type="predicted"/>
<dbReference type="RefSeq" id="WP_207247946.1">
    <property type="nucleotide sequence ID" value="NZ_JAFMOF010000003.1"/>
</dbReference>
<organism evidence="2 3">
    <name type="scientific">Streptomyces triculaminicus</name>
    <dbReference type="NCBI Taxonomy" id="2816232"/>
    <lineage>
        <taxon>Bacteria</taxon>
        <taxon>Bacillati</taxon>
        <taxon>Actinomycetota</taxon>
        <taxon>Actinomycetes</taxon>
        <taxon>Kitasatosporales</taxon>
        <taxon>Streptomycetaceae</taxon>
        <taxon>Streptomyces</taxon>
    </lineage>
</organism>
<evidence type="ECO:0000313" key="2">
    <source>
        <dbReference type="EMBL" id="MBO0655028.1"/>
    </source>
</evidence>
<feature type="compositionally biased region" description="Low complexity" evidence="1">
    <location>
        <begin position="97"/>
        <end position="106"/>
    </location>
</feature>
<dbReference type="AlphaFoldDB" id="A0A939FNS6"/>
<name>A0A939FNS6_9ACTN</name>
<evidence type="ECO:0000256" key="1">
    <source>
        <dbReference type="SAM" id="MobiDB-lite"/>
    </source>
</evidence>
<feature type="region of interest" description="Disordered" evidence="1">
    <location>
        <begin position="1"/>
        <end position="37"/>
    </location>
</feature>
<feature type="region of interest" description="Disordered" evidence="1">
    <location>
        <begin position="59"/>
        <end position="106"/>
    </location>
</feature>
<sequence length="106" mass="10160">MSGSIALDDLHDRQRQRYGGQVHGQAQGARGGAGAEGAQQFAGVGRGVLAGAGRRHVVGRLVRPQPGGGAAHALPAGAGQQPGPGAQGVAGGGRTGTGRAAAGRGP</sequence>
<dbReference type="Proteomes" id="UP000664781">
    <property type="component" value="Unassembled WGS sequence"/>
</dbReference>
<reference evidence="2" key="1">
    <citation type="submission" date="2021-03" db="EMBL/GenBank/DDBJ databases">
        <title>Streptomyces strains.</title>
        <authorList>
            <person name="Lund M.B."/>
            <person name="Toerring T."/>
        </authorList>
    </citation>
    <scope>NUCLEOTIDE SEQUENCE</scope>
    <source>
        <strain evidence="2">JCM 4242</strain>
    </source>
</reference>
<feature type="compositionally biased region" description="Low complexity" evidence="1">
    <location>
        <begin position="19"/>
        <end position="28"/>
    </location>
</feature>
<protein>
    <submittedName>
        <fullName evidence="2">Uncharacterized protein</fullName>
    </submittedName>
</protein>
<evidence type="ECO:0000313" key="3">
    <source>
        <dbReference type="Proteomes" id="UP000664781"/>
    </source>
</evidence>
<comment type="caution">
    <text evidence="2">The sequence shown here is derived from an EMBL/GenBank/DDBJ whole genome shotgun (WGS) entry which is preliminary data.</text>
</comment>
<accession>A0A939FNS6</accession>
<feature type="compositionally biased region" description="Gly residues" evidence="1">
    <location>
        <begin position="80"/>
        <end position="96"/>
    </location>
</feature>
<gene>
    <name evidence="2" type="ORF">J1792_20270</name>
</gene>
<keyword evidence="3" id="KW-1185">Reference proteome</keyword>